<keyword evidence="4" id="KW-1185">Reference proteome</keyword>
<evidence type="ECO:0000256" key="1">
    <source>
        <dbReference type="SAM" id="MobiDB-lite"/>
    </source>
</evidence>
<comment type="caution">
    <text evidence="3">The sequence shown here is derived from an EMBL/GenBank/DDBJ whole genome shotgun (WGS) entry which is preliminary data.</text>
</comment>
<proteinExistence type="predicted"/>
<reference evidence="3 4" key="1">
    <citation type="submission" date="2023-09" db="EMBL/GenBank/DDBJ databases">
        <title>Description of three actinobacteria isolated from air of manufacturing shop in a pharmaceutical factory.</title>
        <authorList>
            <person name="Zhang D.-F."/>
        </authorList>
    </citation>
    <scope>NUCLEOTIDE SEQUENCE [LARGE SCALE GENOMIC DNA]</scope>
    <source>
        <strain evidence="3 4">LY-0111</strain>
    </source>
</reference>
<feature type="region of interest" description="Disordered" evidence="1">
    <location>
        <begin position="198"/>
        <end position="263"/>
    </location>
</feature>
<dbReference type="Proteomes" id="UP001251870">
    <property type="component" value="Unassembled WGS sequence"/>
</dbReference>
<dbReference type="InterPro" id="IPR003018">
    <property type="entry name" value="GAF"/>
</dbReference>
<protein>
    <submittedName>
        <fullName evidence="3">GAF domain-containing protein</fullName>
    </submittedName>
</protein>
<sequence length="470" mass="50207">MSTSPGESSPWSAANPLLRESWKRSRGYVSDPLLALAPITLDEIGLHELRREHPLAGVMPIFDRMLTRPAADAGLIVGVGDARGRLLWVDGSRPTLRRAESVAFQAGADWSERAIGTSAPGTALATGHGVQVHQAEHYAHHVQDFSCTAAPIRCPVTGEVLGVVDVTGGSEAVSTHSLPLILAAVDAAQQELRRLRAPLQVSPDSSARPVPHPAPRSAITNPRRASHAAPSPRTPPGAPGAQGAPDRRSTHAGHSLGQEPATVEGTLVELTVLGVDRPHLRAGSRSAEVTLRHAEILTLLLGEQRRGQTGHGMSAEALAEALFGAPGHEVSLRAEIVRLRRRLAAVIGAEHLEIASRPYRLIGRITSDVEQMLHCLTDGDRDTALTLWAGPLLPTSESPQIASLRREAEAVLRESIIQDGDAEQIWRYLEAARGPVDDEVLRTALQVLPADSPRRAVLLGRATAMQPECD</sequence>
<gene>
    <name evidence="3" type="ORF">RIL96_06325</name>
</gene>
<name>A0ABU2DRS0_9MICC</name>
<accession>A0ABU2DRS0</accession>
<organism evidence="3 4">
    <name type="scientific">Nesterenkonia aerolata</name>
    <dbReference type="NCBI Taxonomy" id="3074079"/>
    <lineage>
        <taxon>Bacteria</taxon>
        <taxon>Bacillati</taxon>
        <taxon>Actinomycetota</taxon>
        <taxon>Actinomycetes</taxon>
        <taxon>Micrococcales</taxon>
        <taxon>Micrococcaceae</taxon>
        <taxon>Nesterenkonia</taxon>
    </lineage>
</organism>
<dbReference type="InterPro" id="IPR029016">
    <property type="entry name" value="GAF-like_dom_sf"/>
</dbReference>
<evidence type="ECO:0000313" key="4">
    <source>
        <dbReference type="Proteomes" id="UP001251870"/>
    </source>
</evidence>
<evidence type="ECO:0000313" key="3">
    <source>
        <dbReference type="EMBL" id="MDR8019178.1"/>
    </source>
</evidence>
<dbReference type="Gene3D" id="3.30.450.40">
    <property type="match status" value="1"/>
</dbReference>
<feature type="domain" description="GAF" evidence="2">
    <location>
        <begin position="99"/>
        <end position="183"/>
    </location>
</feature>
<evidence type="ECO:0000259" key="2">
    <source>
        <dbReference type="Pfam" id="PF01590"/>
    </source>
</evidence>
<dbReference type="RefSeq" id="WP_310548172.1">
    <property type="nucleotide sequence ID" value="NZ_JAVKGR010000005.1"/>
</dbReference>
<dbReference type="Pfam" id="PF01590">
    <property type="entry name" value="GAF"/>
    <property type="match status" value="1"/>
</dbReference>
<dbReference type="EMBL" id="JAVKGR010000005">
    <property type="protein sequence ID" value="MDR8019178.1"/>
    <property type="molecule type" value="Genomic_DNA"/>
</dbReference>